<keyword evidence="2" id="KW-1185">Reference proteome</keyword>
<evidence type="ECO:0000313" key="2">
    <source>
        <dbReference type="Proteomes" id="UP000828048"/>
    </source>
</evidence>
<name>A0ACB7Z170_9ERIC</name>
<dbReference type="EMBL" id="CM037153">
    <property type="protein sequence ID" value="KAH7859207.1"/>
    <property type="molecule type" value="Genomic_DNA"/>
</dbReference>
<dbReference type="Proteomes" id="UP000828048">
    <property type="component" value="Chromosome 3"/>
</dbReference>
<sequence length="118" mass="13472">MWEWHIEEYLQKETYIGKLVKTSSSLVARSDVEDGRERNINLDHLLNHVSVRKTSQTSGCSFVICPTRQEADKAVNVCHNKRTLPGASSQLQVKYADGELERLDRHFNGVSCRSTFGY</sequence>
<gene>
    <name evidence="1" type="ORF">Vadar_033113</name>
</gene>
<comment type="caution">
    <text evidence="1">The sequence shown here is derived from an EMBL/GenBank/DDBJ whole genome shotgun (WGS) entry which is preliminary data.</text>
</comment>
<organism evidence="1 2">
    <name type="scientific">Vaccinium darrowii</name>
    <dbReference type="NCBI Taxonomy" id="229202"/>
    <lineage>
        <taxon>Eukaryota</taxon>
        <taxon>Viridiplantae</taxon>
        <taxon>Streptophyta</taxon>
        <taxon>Embryophyta</taxon>
        <taxon>Tracheophyta</taxon>
        <taxon>Spermatophyta</taxon>
        <taxon>Magnoliopsida</taxon>
        <taxon>eudicotyledons</taxon>
        <taxon>Gunneridae</taxon>
        <taxon>Pentapetalae</taxon>
        <taxon>asterids</taxon>
        <taxon>Ericales</taxon>
        <taxon>Ericaceae</taxon>
        <taxon>Vaccinioideae</taxon>
        <taxon>Vaccinieae</taxon>
        <taxon>Vaccinium</taxon>
    </lineage>
</organism>
<reference evidence="1 2" key="1">
    <citation type="journal article" date="2021" name="Hortic Res">
        <title>High-quality reference genome and annotation aids understanding of berry development for evergreen blueberry (Vaccinium darrowii).</title>
        <authorList>
            <person name="Yu J."/>
            <person name="Hulse-Kemp A.M."/>
            <person name="Babiker E."/>
            <person name="Staton M."/>
        </authorList>
    </citation>
    <scope>NUCLEOTIDE SEQUENCE [LARGE SCALE GENOMIC DNA]</scope>
    <source>
        <strain evidence="2">cv. NJ 8807/NJ 8810</strain>
        <tissue evidence="1">Young leaf</tissue>
    </source>
</reference>
<evidence type="ECO:0000313" key="1">
    <source>
        <dbReference type="EMBL" id="KAH7859207.1"/>
    </source>
</evidence>
<proteinExistence type="predicted"/>
<protein>
    <submittedName>
        <fullName evidence="1">Uncharacterized protein</fullName>
    </submittedName>
</protein>
<accession>A0ACB7Z170</accession>